<evidence type="ECO:0000313" key="5">
    <source>
        <dbReference type="EMBL" id="TYP76280.1"/>
    </source>
</evidence>
<dbReference type="InterPro" id="IPR003646">
    <property type="entry name" value="SH3-like_bac-type"/>
</dbReference>
<keyword evidence="3" id="KW-0732">Signal</keyword>
<feature type="transmembrane region" description="Helical" evidence="2">
    <location>
        <begin position="128"/>
        <end position="146"/>
    </location>
</feature>
<dbReference type="Proteomes" id="UP000324376">
    <property type="component" value="Unassembled WGS sequence"/>
</dbReference>
<dbReference type="RefSeq" id="WP_148781869.1">
    <property type="nucleotide sequence ID" value="NZ_VNHU01000002.1"/>
</dbReference>
<name>A0A5S5CD48_9FLAO</name>
<dbReference type="Pfam" id="PF00515">
    <property type="entry name" value="TPR_1"/>
    <property type="match status" value="1"/>
</dbReference>
<dbReference type="InterPro" id="IPR019734">
    <property type="entry name" value="TPR_rpt"/>
</dbReference>
<feature type="chain" id="PRO_5024412520" evidence="3">
    <location>
        <begin position="19"/>
        <end position="249"/>
    </location>
</feature>
<protein>
    <submittedName>
        <fullName evidence="5">SH3 domain-containing protein</fullName>
    </submittedName>
</protein>
<feature type="domain" description="SH3b" evidence="4">
    <location>
        <begin position="200"/>
        <end position="247"/>
    </location>
</feature>
<dbReference type="Gene3D" id="1.25.40.10">
    <property type="entry name" value="Tetratricopeptide repeat domain"/>
    <property type="match status" value="1"/>
</dbReference>
<feature type="transmembrane region" description="Helical" evidence="2">
    <location>
        <begin position="158"/>
        <end position="177"/>
    </location>
</feature>
<dbReference type="PROSITE" id="PS50005">
    <property type="entry name" value="TPR"/>
    <property type="match status" value="1"/>
</dbReference>
<feature type="signal peptide" evidence="3">
    <location>
        <begin position="1"/>
        <end position="18"/>
    </location>
</feature>
<proteinExistence type="predicted"/>
<evidence type="ECO:0000259" key="4">
    <source>
        <dbReference type="Pfam" id="PF08239"/>
    </source>
</evidence>
<gene>
    <name evidence="5" type="ORF">BD809_102498</name>
</gene>
<organism evidence="5 6">
    <name type="scientific">Aquimarina intermedia</name>
    <dbReference type="NCBI Taxonomy" id="350814"/>
    <lineage>
        <taxon>Bacteria</taxon>
        <taxon>Pseudomonadati</taxon>
        <taxon>Bacteroidota</taxon>
        <taxon>Flavobacteriia</taxon>
        <taxon>Flavobacteriales</taxon>
        <taxon>Flavobacteriaceae</taxon>
        <taxon>Aquimarina</taxon>
    </lineage>
</organism>
<feature type="repeat" description="TPR" evidence="1">
    <location>
        <begin position="54"/>
        <end position="87"/>
    </location>
</feature>
<evidence type="ECO:0000256" key="1">
    <source>
        <dbReference type="PROSITE-ProRule" id="PRU00339"/>
    </source>
</evidence>
<keyword evidence="2" id="KW-1133">Transmembrane helix</keyword>
<dbReference type="EMBL" id="VNHU01000002">
    <property type="protein sequence ID" value="TYP76280.1"/>
    <property type="molecule type" value="Genomic_DNA"/>
</dbReference>
<reference evidence="5 6" key="1">
    <citation type="submission" date="2019-07" db="EMBL/GenBank/DDBJ databases">
        <title>Genomic Encyclopedia of Archaeal and Bacterial Type Strains, Phase II (KMG-II): from individual species to whole genera.</title>
        <authorList>
            <person name="Goeker M."/>
        </authorList>
    </citation>
    <scope>NUCLEOTIDE SEQUENCE [LARGE SCALE GENOMIC DNA]</scope>
    <source>
        <strain evidence="5 6">DSM 17527</strain>
    </source>
</reference>
<accession>A0A5S5CD48</accession>
<dbReference type="SUPFAM" id="SSF48452">
    <property type="entry name" value="TPR-like"/>
    <property type="match status" value="1"/>
</dbReference>
<dbReference type="InterPro" id="IPR011990">
    <property type="entry name" value="TPR-like_helical_dom_sf"/>
</dbReference>
<dbReference type="PROSITE" id="PS50293">
    <property type="entry name" value="TPR_REGION"/>
    <property type="match status" value="1"/>
</dbReference>
<dbReference type="Pfam" id="PF08239">
    <property type="entry name" value="SH3_3"/>
    <property type="match status" value="1"/>
</dbReference>
<keyword evidence="2" id="KW-0472">Membrane</keyword>
<keyword evidence="1" id="KW-0802">TPR repeat</keyword>
<dbReference type="OrthoDB" id="9776208at2"/>
<comment type="caution">
    <text evidence="5">The sequence shown here is derived from an EMBL/GenBank/DDBJ whole genome shotgun (WGS) entry which is preliminary data.</text>
</comment>
<sequence length="249" mass="28662">MKNIVGLFIFLMSIGVCAQQTESFDRGNALYTAKKYEEAIKNYLRVIEEGYESEELYFNLANAYYKQNEIGPSIYYYEKALSLNPTNQDIKNNLTFARNATVDVIDEIPQGFLSKIFKRTVSLFSLQTWAWLSVFCILSFVLLFIGYQRSSDTRKKRWFFVGSWLSFGIGIFIIFLAQQQQSLKANNQYAIIFAKESAVLSEPNLGSEELFELHEGTKVKVISTVNSWKNIRLADGKSGWMFSKNLKEL</sequence>
<keyword evidence="6" id="KW-1185">Reference proteome</keyword>
<evidence type="ECO:0000313" key="6">
    <source>
        <dbReference type="Proteomes" id="UP000324376"/>
    </source>
</evidence>
<dbReference type="AlphaFoldDB" id="A0A5S5CD48"/>
<dbReference type="SMART" id="SM00028">
    <property type="entry name" value="TPR"/>
    <property type="match status" value="2"/>
</dbReference>
<evidence type="ECO:0000256" key="3">
    <source>
        <dbReference type="SAM" id="SignalP"/>
    </source>
</evidence>
<dbReference type="Gene3D" id="2.30.30.40">
    <property type="entry name" value="SH3 Domains"/>
    <property type="match status" value="1"/>
</dbReference>
<keyword evidence="2" id="KW-0812">Transmembrane</keyword>
<evidence type="ECO:0000256" key="2">
    <source>
        <dbReference type="SAM" id="Phobius"/>
    </source>
</evidence>